<keyword evidence="2" id="KW-0520">NAD</keyword>
<sequence>MAEPRTPGQHRDLVVGAAPSFQPVAGGLAILPTPNERFAAAVVSAGGVVAPLSSETRGIIWLSDKRAADLEGILDENPQVEWVQLPWAGVDAFAPLLASLADRDRLLWTSAKGAYSEPVAEHALALALALLRKLPAKAASTSWATAKTGTSLYGRRVVIVGAGGIALELLRLLAPFEVDTTIVRRSDAPLDGATRTVSSSELHAVLATADVVILAAASTGETAHLIGAAELAVMQPTAVLVNIARGALVDQDALVVALRSGSIAAAGLDVTDPEPLPDSHPLWAEPNCVITSHSADTPAMTAPLLAGRIAANVTALLAGGPFVGIVDPRAGY</sequence>
<evidence type="ECO:0000256" key="1">
    <source>
        <dbReference type="ARBA" id="ARBA00023002"/>
    </source>
</evidence>
<accession>A0A4Q9GPZ2</accession>
<evidence type="ECO:0000259" key="3">
    <source>
        <dbReference type="Pfam" id="PF02826"/>
    </source>
</evidence>
<dbReference type="InterPro" id="IPR050223">
    <property type="entry name" value="D-isomer_2-hydroxyacid_DH"/>
</dbReference>
<evidence type="ECO:0000313" key="5">
    <source>
        <dbReference type="Proteomes" id="UP000294194"/>
    </source>
</evidence>
<dbReference type="Gene3D" id="3.40.50.720">
    <property type="entry name" value="NAD(P)-binding Rossmann-like Domain"/>
    <property type="match status" value="2"/>
</dbReference>
<dbReference type="Proteomes" id="UP000294194">
    <property type="component" value="Unassembled WGS sequence"/>
</dbReference>
<name>A0A4Q9GPZ2_9MICO</name>
<dbReference type="GO" id="GO:0051287">
    <property type="term" value="F:NAD binding"/>
    <property type="evidence" value="ECO:0007669"/>
    <property type="project" value="InterPro"/>
</dbReference>
<dbReference type="GO" id="GO:0016618">
    <property type="term" value="F:hydroxypyruvate reductase [NAD(P)H] activity"/>
    <property type="evidence" value="ECO:0007669"/>
    <property type="project" value="TreeGrafter"/>
</dbReference>
<dbReference type="AlphaFoldDB" id="A0A4Q9GPZ2"/>
<dbReference type="PANTHER" id="PTHR10996">
    <property type="entry name" value="2-HYDROXYACID DEHYDROGENASE-RELATED"/>
    <property type="match status" value="1"/>
</dbReference>
<reference evidence="5" key="1">
    <citation type="submission" date="2019-02" db="EMBL/GenBank/DDBJ databases">
        <title>Glaciihabitans arcticus sp. nov., a psychrotolerant bacterium isolated from polar soil.</title>
        <authorList>
            <person name="Dahal R.H."/>
        </authorList>
    </citation>
    <scope>NUCLEOTIDE SEQUENCE [LARGE SCALE GENOMIC DNA]</scope>
    <source>
        <strain evidence="5">RP-3-7</strain>
    </source>
</reference>
<dbReference type="PROSITE" id="PS00671">
    <property type="entry name" value="D_2_HYDROXYACID_DH_3"/>
    <property type="match status" value="1"/>
</dbReference>
<dbReference type="PANTHER" id="PTHR10996:SF178">
    <property type="entry name" value="2-HYDROXYACID DEHYDROGENASE YGL185C-RELATED"/>
    <property type="match status" value="1"/>
</dbReference>
<feature type="domain" description="D-isomer specific 2-hydroxyacid dehydrogenase NAD-binding" evidence="3">
    <location>
        <begin position="125"/>
        <end position="295"/>
    </location>
</feature>
<gene>
    <name evidence="4" type="ORF">EYE40_05695</name>
</gene>
<organism evidence="4 5">
    <name type="scientific">Glaciihabitans arcticus</name>
    <dbReference type="NCBI Taxonomy" id="2668039"/>
    <lineage>
        <taxon>Bacteria</taxon>
        <taxon>Bacillati</taxon>
        <taxon>Actinomycetota</taxon>
        <taxon>Actinomycetes</taxon>
        <taxon>Micrococcales</taxon>
        <taxon>Microbacteriaceae</taxon>
        <taxon>Glaciihabitans</taxon>
    </lineage>
</organism>
<keyword evidence="5" id="KW-1185">Reference proteome</keyword>
<dbReference type="Pfam" id="PF02826">
    <property type="entry name" value="2-Hacid_dh_C"/>
    <property type="match status" value="1"/>
</dbReference>
<proteinExistence type="predicted"/>
<dbReference type="GO" id="GO:0030267">
    <property type="term" value="F:glyoxylate reductase (NADPH) activity"/>
    <property type="evidence" value="ECO:0007669"/>
    <property type="project" value="TreeGrafter"/>
</dbReference>
<dbReference type="InterPro" id="IPR036291">
    <property type="entry name" value="NAD(P)-bd_dom_sf"/>
</dbReference>
<dbReference type="InterPro" id="IPR006140">
    <property type="entry name" value="D-isomer_DH_NAD-bd"/>
</dbReference>
<evidence type="ECO:0000256" key="2">
    <source>
        <dbReference type="ARBA" id="ARBA00023027"/>
    </source>
</evidence>
<evidence type="ECO:0000313" key="4">
    <source>
        <dbReference type="EMBL" id="TBN56932.1"/>
    </source>
</evidence>
<dbReference type="InterPro" id="IPR029753">
    <property type="entry name" value="D-isomer_DH_CS"/>
</dbReference>
<dbReference type="RefSeq" id="WP_130981042.1">
    <property type="nucleotide sequence ID" value="NZ_SISG01000001.1"/>
</dbReference>
<protein>
    <submittedName>
        <fullName evidence="4">Hydroxyacid dehydrogenase</fullName>
    </submittedName>
</protein>
<dbReference type="EMBL" id="SISG01000001">
    <property type="protein sequence ID" value="TBN56932.1"/>
    <property type="molecule type" value="Genomic_DNA"/>
</dbReference>
<keyword evidence="1" id="KW-0560">Oxidoreductase</keyword>
<dbReference type="SUPFAM" id="SSF51735">
    <property type="entry name" value="NAD(P)-binding Rossmann-fold domains"/>
    <property type="match status" value="1"/>
</dbReference>
<dbReference type="GO" id="GO:0005829">
    <property type="term" value="C:cytosol"/>
    <property type="evidence" value="ECO:0007669"/>
    <property type="project" value="TreeGrafter"/>
</dbReference>
<comment type="caution">
    <text evidence="4">The sequence shown here is derived from an EMBL/GenBank/DDBJ whole genome shotgun (WGS) entry which is preliminary data.</text>
</comment>